<dbReference type="PROSITE" id="PS00052">
    <property type="entry name" value="RIBOSOMAL_S7"/>
    <property type="match status" value="1"/>
</dbReference>
<evidence type="ECO:0000256" key="1">
    <source>
        <dbReference type="ARBA" id="ARBA00007151"/>
    </source>
</evidence>
<dbReference type="InterPro" id="IPR000235">
    <property type="entry name" value="Ribosomal_uS7"/>
</dbReference>
<organism evidence="9 10">
    <name type="scientific">Neolewinella lacunae</name>
    <dbReference type="NCBI Taxonomy" id="1517758"/>
    <lineage>
        <taxon>Bacteria</taxon>
        <taxon>Pseudomonadati</taxon>
        <taxon>Bacteroidota</taxon>
        <taxon>Saprospiria</taxon>
        <taxon>Saprospirales</taxon>
        <taxon>Lewinellaceae</taxon>
        <taxon>Neolewinella</taxon>
    </lineage>
</organism>
<dbReference type="Gene3D" id="1.10.455.10">
    <property type="entry name" value="Ribosomal protein S7 domain"/>
    <property type="match status" value="1"/>
</dbReference>
<evidence type="ECO:0000313" key="10">
    <source>
        <dbReference type="Proteomes" id="UP000650081"/>
    </source>
</evidence>
<dbReference type="GO" id="GO:0003735">
    <property type="term" value="F:structural constituent of ribosome"/>
    <property type="evidence" value="ECO:0007669"/>
    <property type="project" value="InterPro"/>
</dbReference>
<evidence type="ECO:0000256" key="3">
    <source>
        <dbReference type="ARBA" id="ARBA00022884"/>
    </source>
</evidence>
<dbReference type="InterPro" id="IPR020606">
    <property type="entry name" value="Ribosomal_uS7_CS"/>
</dbReference>
<dbReference type="GO" id="GO:0019843">
    <property type="term" value="F:rRNA binding"/>
    <property type="evidence" value="ECO:0007669"/>
    <property type="project" value="UniProtKB-UniRule"/>
</dbReference>
<dbReference type="FunFam" id="1.10.455.10:FF:000001">
    <property type="entry name" value="30S ribosomal protein S7"/>
    <property type="match status" value="1"/>
</dbReference>
<feature type="domain" description="Small ribosomal subunit protein uS7" evidence="8">
    <location>
        <begin position="1"/>
        <end position="151"/>
    </location>
</feature>
<reference evidence="9" key="1">
    <citation type="submission" date="2020-08" db="EMBL/GenBank/DDBJ databases">
        <title>Lewinella bacteria from marine environments.</title>
        <authorList>
            <person name="Zhong Y."/>
        </authorList>
    </citation>
    <scope>NUCLEOTIDE SEQUENCE</scope>
    <source>
        <strain evidence="9">KCTC 42187</strain>
    </source>
</reference>
<dbReference type="AlphaFoldDB" id="A0A923T662"/>
<dbReference type="CDD" id="cd14869">
    <property type="entry name" value="uS7_Bacteria"/>
    <property type="match status" value="1"/>
</dbReference>
<dbReference type="SUPFAM" id="SSF47973">
    <property type="entry name" value="Ribosomal protein S7"/>
    <property type="match status" value="1"/>
</dbReference>
<name>A0A923T662_9BACT</name>
<accession>A0A923T662</accession>
<evidence type="ECO:0000313" key="9">
    <source>
        <dbReference type="EMBL" id="MBC6993085.1"/>
    </source>
</evidence>
<evidence type="ECO:0000256" key="7">
    <source>
        <dbReference type="RuleBase" id="RU003619"/>
    </source>
</evidence>
<evidence type="ECO:0000259" key="8">
    <source>
        <dbReference type="Pfam" id="PF00177"/>
    </source>
</evidence>
<dbReference type="GO" id="GO:0000049">
    <property type="term" value="F:tRNA binding"/>
    <property type="evidence" value="ECO:0007669"/>
    <property type="project" value="UniProtKB-UniRule"/>
</dbReference>
<dbReference type="Pfam" id="PF00177">
    <property type="entry name" value="Ribosomal_S7"/>
    <property type="match status" value="1"/>
</dbReference>
<dbReference type="PIRSF" id="PIRSF002122">
    <property type="entry name" value="RPS7p_RPS7a_RPS5e_RPS7o"/>
    <property type="match status" value="1"/>
</dbReference>
<dbReference type="InterPro" id="IPR023798">
    <property type="entry name" value="Ribosomal_uS7_dom"/>
</dbReference>
<keyword evidence="10" id="KW-1185">Reference proteome</keyword>
<comment type="caution">
    <text evidence="9">The sequence shown here is derived from an EMBL/GenBank/DDBJ whole genome shotgun (WGS) entry which is preliminary data.</text>
</comment>
<protein>
    <recommendedName>
        <fullName evidence="6">Small ribosomal subunit protein uS7</fullName>
    </recommendedName>
</protein>
<keyword evidence="6" id="KW-0820">tRNA-binding</keyword>
<dbReference type="GO" id="GO:0015935">
    <property type="term" value="C:small ribosomal subunit"/>
    <property type="evidence" value="ECO:0007669"/>
    <property type="project" value="InterPro"/>
</dbReference>
<evidence type="ECO:0000256" key="5">
    <source>
        <dbReference type="ARBA" id="ARBA00023274"/>
    </source>
</evidence>
<comment type="function">
    <text evidence="6">One of the primary rRNA binding proteins, it binds directly to 16S rRNA where it nucleates assembly of the head domain of the 30S subunit. Is located at the subunit interface close to the decoding center, probably blocks exit of the E-site tRNA.</text>
</comment>
<proteinExistence type="inferred from homology"/>
<evidence type="ECO:0000256" key="2">
    <source>
        <dbReference type="ARBA" id="ARBA00022730"/>
    </source>
</evidence>
<dbReference type="GO" id="GO:0006412">
    <property type="term" value="P:translation"/>
    <property type="evidence" value="ECO:0007669"/>
    <property type="project" value="UniProtKB-UniRule"/>
</dbReference>
<comment type="subunit">
    <text evidence="6">Part of the 30S ribosomal subunit. Contacts proteins S9 and S11.</text>
</comment>
<dbReference type="HAMAP" id="MF_00480_B">
    <property type="entry name" value="Ribosomal_uS7_B"/>
    <property type="match status" value="1"/>
</dbReference>
<gene>
    <name evidence="6 9" type="primary">rpsG</name>
    <name evidence="9" type="ORF">H9S92_02835</name>
</gene>
<dbReference type="PANTHER" id="PTHR11205">
    <property type="entry name" value="RIBOSOMAL PROTEIN S7"/>
    <property type="match status" value="1"/>
</dbReference>
<keyword evidence="3 6" id="KW-0694">RNA-binding</keyword>
<sequence>MRKRKPKVRVIAPDPRYGDPMVTQFVNNMMLAGKKSTAFKVFYDAMDMIKERVSAEEIDEYEVWKRALNNAMPQVEVRSRRIGGATFQIPTEIRAKRKMSIGMKWVIRFARARSGKGMAEKLSAELLAASRNEGMAVKRKEETHKMAESNRAFAHYGR</sequence>
<evidence type="ECO:0000256" key="6">
    <source>
        <dbReference type="HAMAP-Rule" id="MF_00480"/>
    </source>
</evidence>
<dbReference type="InterPro" id="IPR036823">
    <property type="entry name" value="Ribosomal_uS7_dom_sf"/>
</dbReference>
<dbReference type="EMBL" id="JACSIT010000050">
    <property type="protein sequence ID" value="MBC6993085.1"/>
    <property type="molecule type" value="Genomic_DNA"/>
</dbReference>
<evidence type="ECO:0000256" key="4">
    <source>
        <dbReference type="ARBA" id="ARBA00022980"/>
    </source>
</evidence>
<dbReference type="RefSeq" id="WP_187465209.1">
    <property type="nucleotide sequence ID" value="NZ_JACSIT010000050.1"/>
</dbReference>
<dbReference type="NCBIfam" id="TIGR01029">
    <property type="entry name" value="rpsG_bact"/>
    <property type="match status" value="1"/>
</dbReference>
<comment type="similarity">
    <text evidence="1 6 7">Belongs to the universal ribosomal protein uS7 family.</text>
</comment>
<keyword evidence="4 6" id="KW-0689">Ribosomal protein</keyword>
<keyword evidence="5 6" id="KW-0687">Ribonucleoprotein</keyword>
<keyword evidence="2 6" id="KW-0699">rRNA-binding</keyword>
<dbReference type="InterPro" id="IPR005717">
    <property type="entry name" value="Ribosomal_uS7_bac/org-type"/>
</dbReference>
<dbReference type="Proteomes" id="UP000650081">
    <property type="component" value="Unassembled WGS sequence"/>
</dbReference>